<dbReference type="InterPro" id="IPR004797">
    <property type="entry name" value="Competence_ComEC/Rec2"/>
</dbReference>
<dbReference type="Proteomes" id="UP000638836">
    <property type="component" value="Unassembled WGS sequence"/>
</dbReference>
<dbReference type="SUPFAM" id="SSF56281">
    <property type="entry name" value="Metallo-hydrolase/oxidoreductase"/>
    <property type="match status" value="1"/>
</dbReference>
<sequence>MCLLCTIVVLSAHWLSILLLIIWVARLLVTRRKKLIIYSCLLVSLTLLVVSIEKSSRHTELSAEEQLFLITLDPNDLKIDGDQVQFYGTVTEVGENKKVSEKVVVFYRLSDEEDKLLWQKQRTVEKFIVSGLLTEPEQNRNLNQFNYQQYLYRNNLFWILEAETITPYTDNYHQSFFEKLNIKNIRQTLLSHIDNNTTPTVSSYIKTLLFADTSSIENQVMNGYKEIGIIHLLSISGLHIQFLITGLTYSLWRIGISRERTYLILLFLLPIYGSLTGWGTSIFRAISMSLISQTGSRLERPISGMDTWSWTLIIGLWVDPYQIFSVGFQLSYLLSLALILFSHTLFNQSKFNSVNSLVISFVLTLISVPILSIHFFEFSWLGIFANIIFVPLFAWIVMPMIILLFFSSFIFTGTIVFDFFIHLTEWIVELMEWIVLKIALFPYGTIVTGKVPLILVVLTVSALIILLISLEKKQKRKRSIILFMLILSVFIRYQTYNPYGEVIVLDVGQGDAILIKEPYGKGVYLIDTGGSITFEKEDWQIRKKQSTVASRVLVPVIKSLGVATLDQVFITHSDEDHMGALMEMAQSIKIKELVFPKSAPKKQQFYDVITALEKKGVRLTAVTAETNQKQLVGPSLAVLWPVKNGIGGNNDSLVLYGKIGEYYWLFTGDIEEEGELELTALYPNLRVDILKVAHHGSQTSTSQSFIEGINPKAAIISCGLNNRYGHPKDEVLNRLEDVNALVYRTDLQGSFRYRYITQWNEIKGMDFQTILK</sequence>
<evidence type="ECO:0000256" key="5">
    <source>
        <dbReference type="ARBA" id="ARBA00023136"/>
    </source>
</evidence>
<dbReference type="InterPro" id="IPR001279">
    <property type="entry name" value="Metallo-B-lactamas"/>
</dbReference>
<feature type="domain" description="Metallo-beta-lactamase" evidence="7">
    <location>
        <begin position="509"/>
        <end position="720"/>
    </location>
</feature>
<feature type="transmembrane region" description="Helical" evidence="6">
    <location>
        <begin position="330"/>
        <end position="346"/>
    </location>
</feature>
<reference evidence="8 9" key="1">
    <citation type="journal article" date="2020" name="Microorganisms">
        <title>New Insight into Antimicrobial Compounds from Food and Marine-Sourced Carnobacterium Species through Phenotype and Genome Analyses.</title>
        <authorList>
            <person name="Begrem S."/>
            <person name="Ivaniuk F."/>
            <person name="Gigout-Chevalier F."/>
            <person name="Kolypczuk L."/>
            <person name="Bonnetot S."/>
            <person name="Leroi F."/>
            <person name="Grovel O."/>
            <person name="Delbarre-Ladrat C."/>
            <person name="Passerini D."/>
        </authorList>
    </citation>
    <scope>NUCLEOTIDE SEQUENCE [LARGE SCALE GENOMIC DNA]</scope>
    <source>
        <strain evidence="8 9">MIP2551</strain>
    </source>
</reference>
<dbReference type="CDD" id="cd07731">
    <property type="entry name" value="ComA-like_MBL-fold"/>
    <property type="match status" value="1"/>
</dbReference>
<comment type="subcellular location">
    <subcellularLocation>
        <location evidence="1">Cell membrane</location>
        <topology evidence="1">Multi-pass membrane protein</topology>
    </subcellularLocation>
</comment>
<keyword evidence="5 6" id="KW-0472">Membrane</keyword>
<feature type="transmembrane region" description="Helical" evidence="6">
    <location>
        <begin position="264"/>
        <end position="286"/>
    </location>
</feature>
<dbReference type="Pfam" id="PF13567">
    <property type="entry name" value="DUF4131"/>
    <property type="match status" value="1"/>
</dbReference>
<protein>
    <submittedName>
        <fullName evidence="8">DNA internalization-related competence protein ComEC/Rec2</fullName>
    </submittedName>
</protein>
<dbReference type="PANTHER" id="PTHR30619">
    <property type="entry name" value="DNA INTERNALIZATION/COMPETENCE PROTEIN COMEC/REC2"/>
    <property type="match status" value="1"/>
</dbReference>
<evidence type="ECO:0000313" key="9">
    <source>
        <dbReference type="Proteomes" id="UP000638836"/>
    </source>
</evidence>
<dbReference type="InterPro" id="IPR004477">
    <property type="entry name" value="ComEC_N"/>
</dbReference>
<dbReference type="PANTHER" id="PTHR30619:SF1">
    <property type="entry name" value="RECOMBINATION PROTEIN 2"/>
    <property type="match status" value="1"/>
</dbReference>
<evidence type="ECO:0000313" key="8">
    <source>
        <dbReference type="EMBL" id="MBC9824991.1"/>
    </source>
</evidence>
<dbReference type="NCBIfam" id="TIGR00361">
    <property type="entry name" value="ComEC_Rec2"/>
    <property type="match status" value="1"/>
</dbReference>
<feature type="transmembrane region" description="Helical" evidence="6">
    <location>
        <begin position="7"/>
        <end position="29"/>
    </location>
</feature>
<evidence type="ECO:0000256" key="4">
    <source>
        <dbReference type="ARBA" id="ARBA00022989"/>
    </source>
</evidence>
<feature type="transmembrane region" description="Helical" evidence="6">
    <location>
        <begin position="443"/>
        <end position="468"/>
    </location>
</feature>
<dbReference type="InterPro" id="IPR036866">
    <property type="entry name" value="RibonucZ/Hydroxyglut_hydro"/>
</dbReference>
<keyword evidence="3 6" id="KW-0812">Transmembrane</keyword>
<dbReference type="InterPro" id="IPR052159">
    <property type="entry name" value="Competence_DNA_uptake"/>
</dbReference>
<comment type="caution">
    <text evidence="8">The sequence shown here is derived from an EMBL/GenBank/DDBJ whole genome shotgun (WGS) entry which is preliminary data.</text>
</comment>
<dbReference type="EMBL" id="WNJQ01000003">
    <property type="protein sequence ID" value="MBC9824991.1"/>
    <property type="molecule type" value="Genomic_DNA"/>
</dbReference>
<keyword evidence="2" id="KW-1003">Cell membrane</keyword>
<evidence type="ECO:0000256" key="1">
    <source>
        <dbReference type="ARBA" id="ARBA00004651"/>
    </source>
</evidence>
<name>A0ABR7TCP2_9LACT</name>
<dbReference type="Pfam" id="PF03772">
    <property type="entry name" value="Competence"/>
    <property type="match status" value="1"/>
</dbReference>
<evidence type="ECO:0000256" key="3">
    <source>
        <dbReference type="ARBA" id="ARBA00022692"/>
    </source>
</evidence>
<feature type="transmembrane region" description="Helical" evidence="6">
    <location>
        <begin position="229"/>
        <end position="252"/>
    </location>
</feature>
<feature type="transmembrane region" description="Helical" evidence="6">
    <location>
        <begin position="353"/>
        <end position="372"/>
    </location>
</feature>
<proteinExistence type="predicted"/>
<dbReference type="InterPro" id="IPR025405">
    <property type="entry name" value="DUF4131"/>
</dbReference>
<evidence type="ECO:0000256" key="6">
    <source>
        <dbReference type="SAM" id="Phobius"/>
    </source>
</evidence>
<feature type="transmembrane region" description="Helical" evidence="6">
    <location>
        <begin position="35"/>
        <end position="52"/>
    </location>
</feature>
<dbReference type="InterPro" id="IPR035681">
    <property type="entry name" value="ComA-like_MBL"/>
</dbReference>
<feature type="transmembrane region" description="Helical" evidence="6">
    <location>
        <begin position="480"/>
        <end position="496"/>
    </location>
</feature>
<organism evidence="8 9">
    <name type="scientific">Carnobacterium inhibens</name>
    <dbReference type="NCBI Taxonomy" id="147709"/>
    <lineage>
        <taxon>Bacteria</taxon>
        <taxon>Bacillati</taxon>
        <taxon>Bacillota</taxon>
        <taxon>Bacilli</taxon>
        <taxon>Lactobacillales</taxon>
        <taxon>Carnobacteriaceae</taxon>
        <taxon>Carnobacterium</taxon>
    </lineage>
</organism>
<evidence type="ECO:0000259" key="7">
    <source>
        <dbReference type="SMART" id="SM00849"/>
    </source>
</evidence>
<gene>
    <name evidence="8" type="ORF">GLO26_03990</name>
</gene>
<dbReference type="SMART" id="SM00849">
    <property type="entry name" value="Lactamase_B"/>
    <property type="match status" value="1"/>
</dbReference>
<accession>A0ABR7TCP2</accession>
<keyword evidence="4 6" id="KW-1133">Transmembrane helix</keyword>
<dbReference type="NCBIfam" id="TIGR00360">
    <property type="entry name" value="ComEC_N-term"/>
    <property type="match status" value="1"/>
</dbReference>
<feature type="transmembrane region" description="Helical" evidence="6">
    <location>
        <begin position="403"/>
        <end position="423"/>
    </location>
</feature>
<keyword evidence="9" id="KW-1185">Reference proteome</keyword>
<feature type="transmembrane region" description="Helical" evidence="6">
    <location>
        <begin position="378"/>
        <end position="396"/>
    </location>
</feature>
<evidence type="ECO:0000256" key="2">
    <source>
        <dbReference type="ARBA" id="ARBA00022475"/>
    </source>
</evidence>
<dbReference type="Pfam" id="PF00753">
    <property type="entry name" value="Lactamase_B"/>
    <property type="match status" value="1"/>
</dbReference>
<dbReference type="Gene3D" id="3.60.15.10">
    <property type="entry name" value="Ribonuclease Z/Hydroxyacylglutathione hydrolase-like"/>
    <property type="match status" value="1"/>
</dbReference>